<sequence length="411" mass="46172">MQKAHSTNCNSTNNIFSIDRFTSVVGGANANGSCEIILLAGAKSYLPAIEFRSFEPSSNDTFIVSSPINQETYFETNSIDTENWRYATIYNPVLTITVPSNQNIYALANIPATPVIVYLSRTTNYSIFTSPTYGGYDIEPMSDPTTLYNLTVVSYGYDTYNIELNVKSMDGNGTVFCYNKDQNLNIEIQPNETLSQNGTNFQIIYQSFENFNFFIEYSVTRIIATTTTRTTTTPKTTTTTQISTTNVTLNYANPYYVFWLDNLQDNGYLTVCTEDHDTLELFVTSGNNLDTYNLYDHNGFYNFVGSNTDASNWRNIAIYTNALSISFTSTVSVTLFNSYPKLVKDEKHYQRGIMVSPSHTGFSTKLNGSNLLYQLNNYGGTTNKMAINFTVKNLDKNCVVTVKNSDTQQNH</sequence>
<dbReference type="Proteomes" id="UP000887579">
    <property type="component" value="Unplaced"/>
</dbReference>
<reference evidence="2" key="1">
    <citation type="submission" date="2022-11" db="UniProtKB">
        <authorList>
            <consortium name="WormBaseParasite"/>
        </authorList>
    </citation>
    <scope>IDENTIFICATION</scope>
</reference>
<organism evidence="1 2">
    <name type="scientific">Panagrolaimus sp. ES5</name>
    <dbReference type="NCBI Taxonomy" id="591445"/>
    <lineage>
        <taxon>Eukaryota</taxon>
        <taxon>Metazoa</taxon>
        <taxon>Ecdysozoa</taxon>
        <taxon>Nematoda</taxon>
        <taxon>Chromadorea</taxon>
        <taxon>Rhabditida</taxon>
        <taxon>Tylenchina</taxon>
        <taxon>Panagrolaimomorpha</taxon>
        <taxon>Panagrolaimoidea</taxon>
        <taxon>Panagrolaimidae</taxon>
        <taxon>Panagrolaimus</taxon>
    </lineage>
</organism>
<accession>A0AC34FX40</accession>
<proteinExistence type="predicted"/>
<evidence type="ECO:0000313" key="2">
    <source>
        <dbReference type="WBParaSite" id="ES5_v2.g21965.t1"/>
    </source>
</evidence>
<dbReference type="WBParaSite" id="ES5_v2.g21965.t1">
    <property type="protein sequence ID" value="ES5_v2.g21965.t1"/>
    <property type="gene ID" value="ES5_v2.g21965"/>
</dbReference>
<protein>
    <submittedName>
        <fullName evidence="2">Uncharacterized protein</fullName>
    </submittedName>
</protein>
<evidence type="ECO:0000313" key="1">
    <source>
        <dbReference type="Proteomes" id="UP000887579"/>
    </source>
</evidence>
<name>A0AC34FX40_9BILA</name>